<feature type="transmembrane region" description="Helical" evidence="9">
    <location>
        <begin position="339"/>
        <end position="359"/>
    </location>
</feature>
<dbReference type="Pfam" id="PF00999">
    <property type="entry name" value="Na_H_Exchanger"/>
    <property type="match status" value="1"/>
</dbReference>
<dbReference type="Proteomes" id="UP001321749">
    <property type="component" value="Unassembled WGS sequence"/>
</dbReference>
<comment type="subcellular location">
    <subcellularLocation>
        <location evidence="1">Membrane</location>
        <topology evidence="1">Multi-pass membrane protein</topology>
    </subcellularLocation>
</comment>
<feature type="domain" description="Cation/H+ exchanger transmembrane" evidence="10">
    <location>
        <begin position="38"/>
        <end position="443"/>
    </location>
</feature>
<keyword evidence="6" id="KW-0406">Ion transport</keyword>
<evidence type="ECO:0000256" key="6">
    <source>
        <dbReference type="ARBA" id="ARBA00023065"/>
    </source>
</evidence>
<dbReference type="PANTHER" id="PTHR43562:SF2">
    <property type="entry name" value="SODIUM-HYDROGEN ANTIPORTER"/>
    <property type="match status" value="1"/>
</dbReference>
<evidence type="ECO:0000256" key="8">
    <source>
        <dbReference type="SAM" id="MobiDB-lite"/>
    </source>
</evidence>
<name>A0AAV9HH63_9PEZI</name>
<organism evidence="11 12">
    <name type="scientific">Cladorrhinum samala</name>
    <dbReference type="NCBI Taxonomy" id="585594"/>
    <lineage>
        <taxon>Eukaryota</taxon>
        <taxon>Fungi</taxon>
        <taxon>Dikarya</taxon>
        <taxon>Ascomycota</taxon>
        <taxon>Pezizomycotina</taxon>
        <taxon>Sordariomycetes</taxon>
        <taxon>Sordariomycetidae</taxon>
        <taxon>Sordariales</taxon>
        <taxon>Podosporaceae</taxon>
        <taxon>Cladorrhinum</taxon>
    </lineage>
</organism>
<accession>A0AAV9HH63</accession>
<dbReference type="GO" id="GO:0015297">
    <property type="term" value="F:antiporter activity"/>
    <property type="evidence" value="ECO:0007669"/>
    <property type="project" value="UniProtKB-KW"/>
</dbReference>
<reference evidence="11" key="1">
    <citation type="journal article" date="2023" name="Mol. Phylogenet. Evol.">
        <title>Genome-scale phylogeny and comparative genomics of the fungal order Sordariales.</title>
        <authorList>
            <person name="Hensen N."/>
            <person name="Bonometti L."/>
            <person name="Westerberg I."/>
            <person name="Brannstrom I.O."/>
            <person name="Guillou S."/>
            <person name="Cros-Aarteil S."/>
            <person name="Calhoun S."/>
            <person name="Haridas S."/>
            <person name="Kuo A."/>
            <person name="Mondo S."/>
            <person name="Pangilinan J."/>
            <person name="Riley R."/>
            <person name="LaButti K."/>
            <person name="Andreopoulos B."/>
            <person name="Lipzen A."/>
            <person name="Chen C."/>
            <person name="Yan M."/>
            <person name="Daum C."/>
            <person name="Ng V."/>
            <person name="Clum A."/>
            <person name="Steindorff A."/>
            <person name="Ohm R.A."/>
            <person name="Martin F."/>
            <person name="Silar P."/>
            <person name="Natvig D.O."/>
            <person name="Lalanne C."/>
            <person name="Gautier V."/>
            <person name="Ament-Velasquez S.L."/>
            <person name="Kruys A."/>
            <person name="Hutchinson M.I."/>
            <person name="Powell A.J."/>
            <person name="Barry K."/>
            <person name="Miller A.N."/>
            <person name="Grigoriev I.V."/>
            <person name="Debuchy R."/>
            <person name="Gladieux P."/>
            <person name="Hiltunen Thoren M."/>
            <person name="Johannesson H."/>
        </authorList>
    </citation>
    <scope>NUCLEOTIDE SEQUENCE</scope>
    <source>
        <strain evidence="11">PSN324</strain>
    </source>
</reference>
<evidence type="ECO:0000256" key="4">
    <source>
        <dbReference type="ARBA" id="ARBA00022692"/>
    </source>
</evidence>
<keyword evidence="12" id="KW-1185">Reference proteome</keyword>
<reference evidence="11" key="2">
    <citation type="submission" date="2023-06" db="EMBL/GenBank/DDBJ databases">
        <authorList>
            <consortium name="Lawrence Berkeley National Laboratory"/>
            <person name="Mondo S.J."/>
            <person name="Hensen N."/>
            <person name="Bonometti L."/>
            <person name="Westerberg I."/>
            <person name="Brannstrom I.O."/>
            <person name="Guillou S."/>
            <person name="Cros-Aarteil S."/>
            <person name="Calhoun S."/>
            <person name="Haridas S."/>
            <person name="Kuo A."/>
            <person name="Pangilinan J."/>
            <person name="Riley R."/>
            <person name="Labutti K."/>
            <person name="Andreopoulos B."/>
            <person name="Lipzen A."/>
            <person name="Chen C."/>
            <person name="Yanf M."/>
            <person name="Daum C."/>
            <person name="Ng V."/>
            <person name="Clum A."/>
            <person name="Steindorff A."/>
            <person name="Ohm R."/>
            <person name="Martin F."/>
            <person name="Silar P."/>
            <person name="Natvig D."/>
            <person name="Lalanne C."/>
            <person name="Gautier V."/>
            <person name="Ament-Velasquez S.L."/>
            <person name="Kruys A."/>
            <person name="Hutchinson M.I."/>
            <person name="Powell A.J."/>
            <person name="Barry K."/>
            <person name="Miller A.N."/>
            <person name="Grigoriev I.V."/>
            <person name="Debuchy R."/>
            <person name="Gladieux P."/>
            <person name="Thoren M.H."/>
            <person name="Johannesson H."/>
        </authorList>
    </citation>
    <scope>NUCLEOTIDE SEQUENCE</scope>
    <source>
        <strain evidence="11">PSN324</strain>
    </source>
</reference>
<dbReference type="InterPro" id="IPR038770">
    <property type="entry name" value="Na+/solute_symporter_sf"/>
</dbReference>
<evidence type="ECO:0000256" key="7">
    <source>
        <dbReference type="ARBA" id="ARBA00023136"/>
    </source>
</evidence>
<dbReference type="GO" id="GO:1902600">
    <property type="term" value="P:proton transmembrane transport"/>
    <property type="evidence" value="ECO:0007669"/>
    <property type="project" value="InterPro"/>
</dbReference>
<dbReference type="AlphaFoldDB" id="A0AAV9HH63"/>
<feature type="transmembrane region" description="Helical" evidence="9">
    <location>
        <begin position="245"/>
        <end position="278"/>
    </location>
</feature>
<feature type="transmembrane region" description="Helical" evidence="9">
    <location>
        <begin position="16"/>
        <end position="36"/>
    </location>
</feature>
<gene>
    <name evidence="11" type="ORF">QBC42DRAFT_300324</name>
</gene>
<dbReference type="InterPro" id="IPR006153">
    <property type="entry name" value="Cation/H_exchanger_TM"/>
</dbReference>
<feature type="transmembrane region" description="Helical" evidence="9">
    <location>
        <begin position="132"/>
        <end position="153"/>
    </location>
</feature>
<keyword evidence="7 9" id="KW-0472">Membrane</keyword>
<feature type="region of interest" description="Disordered" evidence="8">
    <location>
        <begin position="465"/>
        <end position="491"/>
    </location>
</feature>
<dbReference type="GO" id="GO:0016020">
    <property type="term" value="C:membrane"/>
    <property type="evidence" value="ECO:0007669"/>
    <property type="project" value="UniProtKB-SubCell"/>
</dbReference>
<protein>
    <submittedName>
        <fullName evidence="11">Na(+)/H(+) antiporter</fullName>
    </submittedName>
</protein>
<evidence type="ECO:0000259" key="10">
    <source>
        <dbReference type="Pfam" id="PF00999"/>
    </source>
</evidence>
<feature type="transmembrane region" description="Helical" evidence="9">
    <location>
        <begin position="72"/>
        <end position="91"/>
    </location>
</feature>
<evidence type="ECO:0000256" key="1">
    <source>
        <dbReference type="ARBA" id="ARBA00004141"/>
    </source>
</evidence>
<dbReference type="PANTHER" id="PTHR43562">
    <property type="entry name" value="NAPA-TYPE SODIUM/HYDROGEN ANTIPORTER"/>
    <property type="match status" value="1"/>
</dbReference>
<evidence type="ECO:0000313" key="11">
    <source>
        <dbReference type="EMBL" id="KAK4458391.1"/>
    </source>
</evidence>
<feature type="transmembrane region" description="Helical" evidence="9">
    <location>
        <begin position="98"/>
        <end position="120"/>
    </location>
</feature>
<evidence type="ECO:0000256" key="5">
    <source>
        <dbReference type="ARBA" id="ARBA00022989"/>
    </source>
</evidence>
<keyword evidence="5 9" id="KW-1133">Transmembrane helix</keyword>
<feature type="transmembrane region" description="Helical" evidence="9">
    <location>
        <begin position="207"/>
        <end position="225"/>
    </location>
</feature>
<proteinExistence type="predicted"/>
<feature type="transmembrane region" description="Helical" evidence="9">
    <location>
        <begin position="419"/>
        <end position="442"/>
    </location>
</feature>
<dbReference type="EMBL" id="MU865071">
    <property type="protein sequence ID" value="KAK4458391.1"/>
    <property type="molecule type" value="Genomic_DNA"/>
</dbReference>
<evidence type="ECO:0000313" key="12">
    <source>
        <dbReference type="Proteomes" id="UP001321749"/>
    </source>
</evidence>
<keyword evidence="4 9" id="KW-0812">Transmembrane</keyword>
<evidence type="ECO:0000256" key="3">
    <source>
        <dbReference type="ARBA" id="ARBA00022449"/>
    </source>
</evidence>
<feature type="transmembrane region" description="Helical" evidence="9">
    <location>
        <begin position="48"/>
        <end position="66"/>
    </location>
</feature>
<dbReference type="Gene3D" id="1.20.1530.20">
    <property type="match status" value="1"/>
</dbReference>
<feature type="transmembrane region" description="Helical" evidence="9">
    <location>
        <begin position="165"/>
        <end position="187"/>
    </location>
</feature>
<sequence>MAGDNNVFLEYHEPDIISILTLISFFLFLGISEWLADKVLRAGLIGQIIVGLIYGVPIANILAVGWQETFLALGYIGLILIIFEGGLTIRLDLLRQNFILSVVAALLGVLTPIAFSFALLYAGFGHAPLEAFILGTALCSTSLGTTFVVINSASSQGRDYSQTRIGTVLISAAVLDDVCGLVLVSVIHQLRGIADGEGLGWIIGRPILASGLLAIFTPLVAKFIAGPAFRKLLEPRLQKINRHRVNLVVMVLIICAFLAIAAYAGASVLFGAFLAGAFVSSLRKTNDATDEESLEFIDTFNKYLGGAQKYILQPFFFASIGFAIPFLDLWTGEVIWKGIVYTLLMVVGKLIVGVTVPIWDLISTKRHQSDETGSSTRDALKSSWAPAALLGTAMVARGEIGLLIIQIGLNETPYLTQKAFVIGVWAIVLNTIIGPVSVGFLLKQVGPRILDDKQWGVQAKVQESDVELSEVTQGEVGHSEEPTRGRNAGGP</sequence>
<keyword evidence="2" id="KW-0813">Transport</keyword>
<evidence type="ECO:0000256" key="2">
    <source>
        <dbReference type="ARBA" id="ARBA00022448"/>
    </source>
</evidence>
<keyword evidence="3" id="KW-0050">Antiport</keyword>
<comment type="caution">
    <text evidence="11">The sequence shown here is derived from an EMBL/GenBank/DDBJ whole genome shotgun (WGS) entry which is preliminary data.</text>
</comment>
<feature type="transmembrane region" description="Helical" evidence="9">
    <location>
        <begin position="310"/>
        <end position="327"/>
    </location>
</feature>
<evidence type="ECO:0000256" key="9">
    <source>
        <dbReference type="SAM" id="Phobius"/>
    </source>
</evidence>